<dbReference type="Gene3D" id="3.40.50.300">
    <property type="entry name" value="P-loop containing nucleotide triphosphate hydrolases"/>
    <property type="match status" value="1"/>
</dbReference>
<accession>A0A0G4I972</accession>
<dbReference type="PANTHER" id="PTHR23305">
    <property type="entry name" value="OBG GTPASE FAMILY"/>
    <property type="match status" value="1"/>
</dbReference>
<dbReference type="GO" id="GO:0005737">
    <property type="term" value="C:cytoplasm"/>
    <property type="evidence" value="ECO:0007669"/>
    <property type="project" value="TreeGrafter"/>
</dbReference>
<keyword evidence="1" id="KW-0479">Metal-binding</keyword>
<dbReference type="Gene3D" id="3.10.20.30">
    <property type="match status" value="1"/>
</dbReference>
<dbReference type="GO" id="GO:0005525">
    <property type="term" value="F:GTP binding"/>
    <property type="evidence" value="ECO:0007669"/>
    <property type="project" value="InterPro"/>
</dbReference>
<dbReference type="GO" id="GO:0046872">
    <property type="term" value="F:metal ion binding"/>
    <property type="evidence" value="ECO:0007669"/>
    <property type="project" value="UniProtKB-KW"/>
</dbReference>
<proteinExistence type="predicted"/>
<dbReference type="PRINTS" id="PR00326">
    <property type="entry name" value="GTP1OBG"/>
</dbReference>
<evidence type="ECO:0000259" key="4">
    <source>
        <dbReference type="PROSITE" id="PS51710"/>
    </source>
</evidence>
<dbReference type="Pfam" id="PF01926">
    <property type="entry name" value="MMR_HSR1"/>
    <property type="match status" value="1"/>
</dbReference>
<protein>
    <recommendedName>
        <fullName evidence="4">OBG-type G domain-containing protein</fullName>
    </recommendedName>
</protein>
<dbReference type="VEuPathDB" id="CryptoDB:Cvel_12076"/>
<dbReference type="InterPro" id="IPR006073">
    <property type="entry name" value="GTP-bd"/>
</dbReference>
<dbReference type="GO" id="GO:0016887">
    <property type="term" value="F:ATP hydrolysis activity"/>
    <property type="evidence" value="ECO:0007669"/>
    <property type="project" value="InterPro"/>
</dbReference>
<dbReference type="SUPFAM" id="SSF81271">
    <property type="entry name" value="TGS-like"/>
    <property type="match status" value="1"/>
</dbReference>
<dbReference type="Gene3D" id="1.10.150.300">
    <property type="entry name" value="TGS-like domain"/>
    <property type="match status" value="1"/>
</dbReference>
<dbReference type="PhylomeDB" id="A0A0G4I972"/>
<dbReference type="InterPro" id="IPR023192">
    <property type="entry name" value="TGS-like_dom_sf"/>
</dbReference>
<evidence type="ECO:0000256" key="3">
    <source>
        <dbReference type="ARBA" id="ARBA00022840"/>
    </source>
</evidence>
<keyword evidence="2" id="KW-0547">Nucleotide-binding</keyword>
<dbReference type="PANTHER" id="PTHR23305:SF18">
    <property type="entry name" value="OBG-TYPE G DOMAIN-CONTAINING PROTEIN"/>
    <property type="match status" value="1"/>
</dbReference>
<evidence type="ECO:0000256" key="2">
    <source>
        <dbReference type="ARBA" id="ARBA00022741"/>
    </source>
</evidence>
<dbReference type="PROSITE" id="PS51710">
    <property type="entry name" value="G_OBG"/>
    <property type="match status" value="1"/>
</dbReference>
<dbReference type="FunFam" id="3.10.20.30:FF:000001">
    <property type="entry name" value="Ribosome-binding ATPase YchF"/>
    <property type="match status" value="1"/>
</dbReference>
<dbReference type="InterPro" id="IPR027417">
    <property type="entry name" value="P-loop_NTPase"/>
</dbReference>
<dbReference type="Pfam" id="PF06071">
    <property type="entry name" value="YchF-GTPase_C"/>
    <property type="match status" value="1"/>
</dbReference>
<sequence length="384" mass="42201">MTTCWVRCGNWCDGRTLEGTLQESLRIDFGARMAAAENYPFCTIEPNVAKVLVPDARLDALGKACGTAKVVPGFVEIRDIAGLIKGASQGAGMGNKFLSHIRGVSAILHVVRCFKDSKIMHMDNNLEHLDPVAEYRSVLDELLISDMEVGHKRIATLKRKASNDFNAQAELNAFERALKAIENGTPARVVLTKEDRWRLSDMPFITAKPTILVCNVDADDARDGNELSTKLCEHAAKNGDTSIVLSANLESEVASLNDGTSESAAFMEEMLQGFGLKEQALHRVLRLCLDLLGLSFYYTAGKQETRAWYIPKGSKAPEAAGVIHSDFEEGFKTADVFAYDDVIKYKGPERCRLAGKVSSGGRQYVVKEGDVLEFKFDVLKGNKK</sequence>
<dbReference type="InterPro" id="IPR012676">
    <property type="entry name" value="TGS-like"/>
</dbReference>
<reference evidence="5" key="1">
    <citation type="submission" date="2014-11" db="EMBL/GenBank/DDBJ databases">
        <authorList>
            <person name="Otto D Thomas"/>
            <person name="Naeem Raeece"/>
        </authorList>
    </citation>
    <scope>NUCLEOTIDE SEQUENCE</scope>
</reference>
<dbReference type="NCBIfam" id="TIGR00092">
    <property type="entry name" value="redox-regulated ATPase YchF"/>
    <property type="match status" value="1"/>
</dbReference>
<gene>
    <name evidence="5" type="ORF">Cvel_12076</name>
</gene>
<dbReference type="InterPro" id="IPR013029">
    <property type="entry name" value="YchF_C"/>
</dbReference>
<evidence type="ECO:0000313" key="5">
    <source>
        <dbReference type="EMBL" id="CEM53569.1"/>
    </source>
</evidence>
<name>A0A0G4I972_9ALVE</name>
<dbReference type="EMBL" id="CDMZ01005707">
    <property type="protein sequence ID" value="CEM53569.1"/>
    <property type="molecule type" value="Genomic_DNA"/>
</dbReference>
<dbReference type="InterPro" id="IPR004396">
    <property type="entry name" value="ATPase_YchF/OLA1"/>
</dbReference>
<dbReference type="PIRSF" id="PIRSF006641">
    <property type="entry name" value="CHP00092"/>
    <property type="match status" value="1"/>
</dbReference>
<keyword evidence="3" id="KW-0067">ATP-binding</keyword>
<dbReference type="SUPFAM" id="SSF52540">
    <property type="entry name" value="P-loop containing nucleoside triphosphate hydrolases"/>
    <property type="match status" value="1"/>
</dbReference>
<organism evidence="5">
    <name type="scientific">Chromera velia CCMP2878</name>
    <dbReference type="NCBI Taxonomy" id="1169474"/>
    <lineage>
        <taxon>Eukaryota</taxon>
        <taxon>Sar</taxon>
        <taxon>Alveolata</taxon>
        <taxon>Colpodellida</taxon>
        <taxon>Chromeraceae</taxon>
        <taxon>Chromera</taxon>
    </lineage>
</organism>
<feature type="domain" description="OBG-type G" evidence="4">
    <location>
        <begin position="38"/>
        <end position="265"/>
    </location>
</feature>
<evidence type="ECO:0000256" key="1">
    <source>
        <dbReference type="ARBA" id="ARBA00022723"/>
    </source>
</evidence>
<dbReference type="InterPro" id="IPR012675">
    <property type="entry name" value="Beta-grasp_dom_sf"/>
</dbReference>
<dbReference type="GO" id="GO:0005524">
    <property type="term" value="F:ATP binding"/>
    <property type="evidence" value="ECO:0007669"/>
    <property type="project" value="UniProtKB-KW"/>
</dbReference>
<dbReference type="AlphaFoldDB" id="A0A0G4I972"/>
<dbReference type="InterPro" id="IPR031167">
    <property type="entry name" value="G_OBG"/>
</dbReference>